<reference evidence="1" key="2">
    <citation type="journal article" date="2000" name="Genome Res.">
        <title>Normalization and subtraction of cap-trapper-selected cDNAs to prepare full-length cDNA libraries for rapid discovery of new genes.</title>
        <authorList>
            <person name="Carninci P."/>
            <person name="Shibata Y."/>
            <person name="Hayatsu N."/>
            <person name="Sugahara Y."/>
            <person name="Shibata K."/>
            <person name="Itoh M."/>
            <person name="Konno H."/>
            <person name="Okazaki Y."/>
            <person name="Muramatsu M."/>
            <person name="Hayashizaki Y."/>
        </authorList>
    </citation>
    <scope>NUCLEOTIDE SEQUENCE</scope>
    <source>
        <strain evidence="1">C57BL/6J</strain>
        <tissue evidence="1">Stomach</tissue>
    </source>
</reference>
<reference evidence="1" key="4">
    <citation type="journal article" date="2001" name="Nature">
        <title>Functional annotation of a full-length mouse cDNA collection.</title>
        <authorList>
            <consortium name="The RIKEN Genome Exploration Research Group Phase II Team and the FANTOM Consortium"/>
        </authorList>
    </citation>
    <scope>NUCLEOTIDE SEQUENCE</scope>
    <source>
        <strain evidence="1">C57BL/6J</strain>
        <tissue evidence="1">Stomach</tissue>
    </source>
</reference>
<proteinExistence type="evidence at transcript level"/>
<reference evidence="1" key="5">
    <citation type="submission" date="2001-07" db="EMBL/GenBank/DDBJ databases">
        <authorList>
            <person name="Adachi J."/>
            <person name="Aizawa K."/>
            <person name="Akimura T."/>
            <person name="Arakawa T."/>
            <person name="Bono H."/>
            <person name="Carninci P."/>
            <person name="Fukuda S."/>
            <person name="Furuno M."/>
            <person name="Hanagaki T."/>
            <person name="Hara A."/>
            <person name="Hashizume W."/>
            <person name="Hayashida K."/>
            <person name="Hayatsu N."/>
            <person name="Hiramoto K."/>
            <person name="Hiraoka T."/>
            <person name="Hirozane T."/>
            <person name="Hori F."/>
            <person name="Imotani K."/>
            <person name="Ishii Y."/>
            <person name="Itoh M."/>
            <person name="Kagawa I."/>
            <person name="Kasukawa T."/>
            <person name="Katoh H."/>
            <person name="Kawai J."/>
            <person name="Kojima Y."/>
            <person name="Kondo S."/>
            <person name="Konno H."/>
            <person name="Kouda M."/>
            <person name="Koya S."/>
            <person name="Kurihara C."/>
            <person name="Matsuyama T."/>
            <person name="Miyazaki A."/>
            <person name="Murata M."/>
            <person name="Nakamura M."/>
            <person name="Nishi K."/>
            <person name="Nomura K."/>
            <person name="Numazaki R."/>
            <person name="Ohno M."/>
            <person name="Ohsato N."/>
            <person name="Okazaki Y."/>
            <person name="Saito R."/>
            <person name="Saitoh H."/>
            <person name="Sakai C."/>
            <person name="Sakai K."/>
            <person name="Sakazume N."/>
            <person name="Sano H."/>
            <person name="Sasaki D."/>
            <person name="Shibata K."/>
            <person name="Shinagawa A."/>
            <person name="Shiraki T."/>
            <person name="Sogabe Y."/>
            <person name="Tagami M."/>
            <person name="Tagawa A."/>
            <person name="Takahashi F."/>
            <person name="Takaku-Akahira S."/>
            <person name="Takeda Y."/>
            <person name="Tanaka T."/>
            <person name="Tomaru A."/>
            <person name="Toya T."/>
            <person name="Yasunishi A."/>
            <person name="Muramatsu M."/>
            <person name="Hayashizaki Y."/>
        </authorList>
    </citation>
    <scope>NUCLEOTIDE SEQUENCE</scope>
    <source>
        <strain evidence="1">C57BL/6J</strain>
        <tissue evidence="1">Stomach</tissue>
    </source>
</reference>
<dbReference type="AGR" id="MGI:107898"/>
<reference evidence="1" key="3">
    <citation type="journal article" date="2000" name="Genome Res.">
        <title>RIKEN integrated sequence analysis (RISA) system--384-format sequencing pipeline with 384 multicapillary sequencer.</title>
        <authorList>
            <person name="Shibata K."/>
            <person name="Itoh M."/>
            <person name="Aizawa K."/>
            <person name="Nagaoka S."/>
            <person name="Sasaki N."/>
            <person name="Carninci P."/>
            <person name="Konno H."/>
            <person name="Akiyama J."/>
            <person name="Nishi K."/>
            <person name="Kitsunai T."/>
            <person name="Tashiro H."/>
            <person name="Itoh M."/>
            <person name="Sumi N."/>
            <person name="Ishii Y."/>
            <person name="Nakamura S."/>
            <person name="Hazama M."/>
            <person name="Nishine T."/>
            <person name="Harada A."/>
            <person name="Yamamoto R."/>
            <person name="Matsumoto H."/>
            <person name="Sakaguchi S."/>
            <person name="Ikegami T."/>
            <person name="Kashiwagi K."/>
            <person name="Fujiwake S."/>
            <person name="Inoue K."/>
            <person name="Togawa Y."/>
            <person name="Izawa M."/>
            <person name="Ohara E."/>
            <person name="Watahiki M."/>
            <person name="Yoneda Y."/>
            <person name="Ishikawa T."/>
            <person name="Ozawa K."/>
            <person name="Tanaka T."/>
            <person name="Matsuura S."/>
            <person name="Kawai J."/>
            <person name="Okazaki Y."/>
            <person name="Muramatsu M."/>
            <person name="Inoue Y."/>
            <person name="Kira A."/>
            <person name="Hayashizaki Y."/>
        </authorList>
    </citation>
    <scope>NUCLEOTIDE SEQUENCE</scope>
    <source>
        <strain evidence="1">C57BL/6J</strain>
        <tissue evidence="1">Stomach</tissue>
    </source>
</reference>
<dbReference type="MGI" id="MGI:107898">
    <property type="gene designation" value="Selenoi"/>
</dbReference>
<evidence type="ECO:0000313" key="2">
    <source>
        <dbReference type="MGI" id="MGI:107898"/>
    </source>
</evidence>
<evidence type="ECO:0000313" key="1">
    <source>
        <dbReference type="EMBL" id="BAC35042.1"/>
    </source>
</evidence>
<dbReference type="EMBL" id="AK052565">
    <property type="protein sequence ID" value="BAC35042.1"/>
    <property type="molecule type" value="mRNA"/>
</dbReference>
<accession>Q8C745</accession>
<reference evidence="1" key="8">
    <citation type="journal article" date="2005" name="Science">
        <title>Antisense Transcription in the Mammalian Transcriptome.</title>
        <authorList>
            <consortium name="RIKEN Genome Exploration Research Group and Genome Science Group (Genome Network Project Core Group) and the FANTOM Consortium"/>
        </authorList>
    </citation>
    <scope>NUCLEOTIDE SEQUENCE</scope>
    <source>
        <strain evidence="1">C57BL/6J</strain>
        <tissue evidence="1">Stomach</tissue>
    </source>
</reference>
<reference evidence="1" key="7">
    <citation type="journal article" date="2005" name="Science">
        <title>The Transcriptional Landscape of the Mammalian Genome.</title>
        <authorList>
            <consortium name="The FANTOM Consortium"/>
            <consortium name="Riken Genome Exploration Research Group and Genome Science Group (Genome Network Project Core Group)"/>
        </authorList>
    </citation>
    <scope>NUCLEOTIDE SEQUENCE</scope>
    <source>
        <strain evidence="1">C57BL/6J</strain>
        <tissue evidence="1">Stomach</tissue>
    </source>
</reference>
<name>Q8C745_MOUSE</name>
<organism evidence="1">
    <name type="scientific">Mus musculus</name>
    <name type="common">Mouse</name>
    <dbReference type="NCBI Taxonomy" id="10090"/>
    <lineage>
        <taxon>Eukaryota</taxon>
        <taxon>Metazoa</taxon>
        <taxon>Chordata</taxon>
        <taxon>Craniata</taxon>
        <taxon>Vertebrata</taxon>
        <taxon>Euteleostomi</taxon>
        <taxon>Mammalia</taxon>
        <taxon>Eutheria</taxon>
        <taxon>Euarchontoglires</taxon>
        <taxon>Glires</taxon>
        <taxon>Rodentia</taxon>
        <taxon>Myomorpha</taxon>
        <taxon>Muroidea</taxon>
        <taxon>Muridae</taxon>
        <taxon>Murinae</taxon>
        <taxon>Mus</taxon>
        <taxon>Mus</taxon>
    </lineage>
</organism>
<reference evidence="1" key="6">
    <citation type="journal article" date="2002" name="Nature">
        <title>Analysis of the mouse transcriptome based on functional annotation of 60,770 full-length cDNAs.</title>
        <authorList>
            <consortium name="The FANTOM Consortium and the RIKEN Genome Exploration Research Group Phase I and II Team"/>
        </authorList>
    </citation>
    <scope>NUCLEOTIDE SEQUENCE</scope>
    <source>
        <strain evidence="1">C57BL/6J</strain>
        <tissue evidence="1">Stomach</tissue>
    </source>
</reference>
<reference evidence="1" key="1">
    <citation type="journal article" date="1999" name="Methods Enzymol.">
        <title>High-efficiency full-length cDNA cloning.</title>
        <authorList>
            <person name="Carninci P."/>
            <person name="Hayashizaki Y."/>
        </authorList>
    </citation>
    <scope>NUCLEOTIDE SEQUENCE</scope>
    <source>
        <strain evidence="1">C57BL/6J</strain>
        <tissue evidence="1">Stomach</tissue>
    </source>
</reference>
<sequence length="118" mass="12725">MPSVMVVHREMPICCSDTAADAGLIVRGSVYLCHAPSCNFPKCKRYCKLMHSVSQVARSCPLGSSIAVGSAHACLLYLALARCKFLFRLWKSPFQACQEIISLCLGGCGVQKTLTVLG</sequence>
<dbReference type="AlphaFoldDB" id="Q8C745"/>
<protein>
    <submittedName>
        <fullName evidence="1">Uncharacterized protein</fullName>
    </submittedName>
</protein>
<gene>
    <name evidence="2" type="primary">Selenoi</name>
    <name evidence="2" type="synonym">D5Wsu178e</name>
    <name evidence="2" type="synonym">Ept1</name>
</gene>